<dbReference type="Gene3D" id="3.40.50.1820">
    <property type="entry name" value="alpha/beta hydrolase"/>
    <property type="match status" value="1"/>
</dbReference>
<dbReference type="PROSITE" id="PS00455">
    <property type="entry name" value="AMP_BINDING"/>
    <property type="match status" value="3"/>
</dbReference>
<dbReference type="PROSITE" id="PS50075">
    <property type="entry name" value="CARRIER"/>
    <property type="match status" value="5"/>
</dbReference>
<dbReference type="PROSITE" id="PS00012">
    <property type="entry name" value="PHOSPHOPANTETHEINE"/>
    <property type="match status" value="3"/>
</dbReference>
<dbReference type="Gene3D" id="3.40.50.12780">
    <property type="entry name" value="N-terminal domain of ligase-like"/>
    <property type="match status" value="3"/>
</dbReference>
<keyword evidence="3" id="KW-0597">Phosphoprotein</keyword>
<dbReference type="Proteomes" id="UP000664417">
    <property type="component" value="Unassembled WGS sequence"/>
</dbReference>
<dbReference type="InterPro" id="IPR009081">
    <property type="entry name" value="PP-bd_ACP"/>
</dbReference>
<organism evidence="6 7">
    <name type="scientific">Acanthopleuribacter pedis</name>
    <dbReference type="NCBI Taxonomy" id="442870"/>
    <lineage>
        <taxon>Bacteria</taxon>
        <taxon>Pseudomonadati</taxon>
        <taxon>Acidobacteriota</taxon>
        <taxon>Holophagae</taxon>
        <taxon>Acanthopleuribacterales</taxon>
        <taxon>Acanthopleuribacteraceae</taxon>
        <taxon>Acanthopleuribacter</taxon>
    </lineage>
</organism>
<dbReference type="GO" id="GO:0043041">
    <property type="term" value="P:amino acid activation for nonribosomal peptide biosynthetic process"/>
    <property type="evidence" value="ECO:0007669"/>
    <property type="project" value="TreeGrafter"/>
</dbReference>
<feature type="region of interest" description="Disordered" evidence="4">
    <location>
        <begin position="4716"/>
        <end position="4748"/>
    </location>
</feature>
<dbReference type="InterPro" id="IPR045851">
    <property type="entry name" value="AMP-bd_C_sf"/>
</dbReference>
<name>A0A8J7PZC3_9BACT</name>
<feature type="domain" description="Carrier" evidence="5">
    <location>
        <begin position="3148"/>
        <end position="3223"/>
    </location>
</feature>
<dbReference type="PANTHER" id="PTHR45527:SF1">
    <property type="entry name" value="FATTY ACID SYNTHASE"/>
    <property type="match status" value="1"/>
</dbReference>
<dbReference type="Gene3D" id="3.30.559.30">
    <property type="entry name" value="Nonribosomal peptide synthetase, condensation domain"/>
    <property type="match status" value="7"/>
</dbReference>
<dbReference type="Pfam" id="PF00501">
    <property type="entry name" value="AMP-binding"/>
    <property type="match status" value="3"/>
</dbReference>
<dbReference type="InterPro" id="IPR025110">
    <property type="entry name" value="AMP-bd_C"/>
</dbReference>
<dbReference type="Pfam" id="PF00550">
    <property type="entry name" value="PP-binding"/>
    <property type="match status" value="4"/>
</dbReference>
<sequence>MNDQHTPDPRFLNHLRDLPDWHLNWAGRRRPAQSVAGQWDPALHQRLGSVAKGNPWAEYSLLTAALRVVLWRLGGAADLLIATPALHEETRRGPLLVRLALDPKGSFRALTRAQRDALAIARNGLATDRETFETAWRTNDGGDPTPLYRVVWQQAGLSTGAALPARFRFTWERDPEQSLLAVWVAEEAGGEDLARALATRLPIVLTNLLDNGDLPLTEIPLLGAGESPLIQAEQPRCFPATPVTGLLAAQAARHGAEPALHFEEHTLSYAAFSQRIEKVACSLQQQGVGRGSRVALWGRRHPDFVVAMWAVLRCGASWLALDPSYPQDRLNLMLADSGTCLVLGLPPSVSLTLPEGCSALPEIAPTAGAGRFEPAAIRAEDEAYVIYTSGSTGRPKGVPIHHGALTRYIQWAAATYRDQAADCAWFTTPAFDLTITSLFLPFTQGDALVVFGEAPTETLVAAVFADPRIDLVKLTPAHVALVPEHPPSSVARVILGGEALLPEQVRRLRAVNPAMRIFNEYGPTEATVGCTMQEITDPDQITIGRPADHAVIALLDAHDHPVPPGFHGSLHIGGEALTSGYLNRATLNSERFTQRPDGTRLYRAGDLASLDAAGNLHYHGRNDFQLKIRGYRIEAGEIESTLTNLEGVHEAVVIGAPGADGKPVLVAYVAGPGAAEETRLREAVAAALPLYMMPAFFVALPALPLTANGKVDRAALPAPQQARPGGTASNEGEAALVRAFAAAFPKQTVTTGADFFALGGDSIKALQISAFLHEAGYALEVGDLFREPRLRHVASGLRPLTEKRVFEPLQGAVPTTPAQSHFRRWFAGNRGAYNQSVLLDLPQPISDIGLRAVVRALQERHEVLRAIPHPQHPDQLLIRETYATPAWVDLRGSDTVRRDLQQRAAADQRDFDLEQGPLLRVTYFQCNDSDRLLVAAHHFIVDAVSWRLLLNELSRFLVQHHLGKPLKPSPRGASLDDLAAWLKTRFPADERRRRAAFWQAYAAGSQRIEPDSERPGSKKATRVAFLNHTWDTTQTQTMLGAAHRAFRTEINDLLLTALGDALWRAERLSRVQVLLESHGRDLGADAPDLSRTVAWFTTWFPVVLHHQDGDVRTRLTAVKENLRAVRHAGIDYSLLSAAGETDGPAPEMGFNYLGRFDADEEDPSRPRFSTWDIGPENDPSDPPPFAWFFSGMVVNDRLQLGLAYDQHRFHPERMARLHQSLIEAVDALVAATTHQPRVWLSPADVPLAALQASTLDQIQEHHELTDLYPLSPMQQGLLFHHNLDQDGSYVEQIAQVLRGRLDQNALTAALTRVLDDAEIGRTQFFPDAPGGALQGLLTRALTPTVQTVTPAEADAWMASDREQAFDLAAGPPLRVTLLALGEDRYRLVWTFHHMLMDGWCLPLLFSAVIDHYRRLRRGERIHSKPFPPFRRYIRKLAEQDGSAAVQWWRRALQGHEKTTLAGSGSGQPARHSFEVRWSEEDTRRLNAMAAAERVTANHIVHVLWAVQVARRLFSQDVLFGAVVSGRPAEVPGIHEMIGLFINTLPVRVRLDGHTPLREIVQQRRDNAVAAEAQPSVPLAEIQQGRALFDHILVFENYPEGDAVLEDADGFQLEGVLAHEQTHYPLTLVVVPDEALLFRADLDADRIDPETVAHMLDGMVHLLRAWSRQPALTLSHGWSPAPTLPASVPLDDPDVLQAFAARVAETPAAVAVRFPGGSWTYQTLAARVAGLAQQLRSRRQVRPGDRIAIGLTRGPQLIQALLATLACGAAYVPLDPEAPRQRIHDLLDDAAPRLTISTPDLARKFDLADDAWLDPDKVTPETNPEWEPTTGDGCRPAYIMYTSGSTGKPKGVVVTRANLAWYLARARALYFDERPDAAMALFTATTFDLTVTTFFSPLTRGAAVVIPNAAPLDEQIHAVFAPGSGVQAVKMTPAHVALLEGLDRTEVAVVILGGEALKPEVVAQLRRRNPSMQIYNEYGPTEATVGCLVEAVDEGPISIGRPMTGVTTAVLDPWGQPLDADQTGELLLGGPGVAAGYHRQSALTEARFIRHQSLGRAYRTGDRVRRDHEGRFHFLGRIDHQLSLRGYRIEAGEVAQQLSDHPDISAAVVDVVHQDQGPRLTAWLRGKGTPENLRAFLSDRLPRYMIPEAWVFVEQFPLTANGKIDRAGLPAPSTNQTGRLPGNADERLLAGIWGAVLGLPADQTPAVDQDFFALGGDSIKALQIRARLRRAGYDLALKDLFREGTIARLAPLLKQDTPVQHRIDAGPVALSPIQAWFLGQKRLRPNHYNQSLLLRLPVDTDPAKLETAWRALVNHHRLLGARLDGGQLVVDAVSPDFWEHRSVAADTAQTTAASLQADLDLAAGPLFRALLLREPGADFLFLCGHHLVVDGVSWRILLDDVQDALSALANGESPQLAPVPTAFGDWTRYLQEQLLPTVAATESGYWQTLPAWREPLPLATQPYRVADRQRAARDLSPALSHRVLGPLHQRLGTEMNDILLTALVTAFQTNGFRGPLAITLEGHGRDVGSLDLSRTVGWFTAMYPVVFPEVDQLANRLEQVKATLRAVPGKGLGYGLLRFLAERDLPPLPRVLFNYLGRFDAAPALGEFLDAGAEEHGEEHLLFDFGFGAGVTQTEKGDVLTLFLDHHPARVSPEAAQTYLVAFADALQALADLAESSHGNRRLEEFPFAGLNQNALDQFNADPRAVDLYPATPMQTGLLFQADLARENGTAAYVSQLRLRLNQPLDGERLDQALTVLHQRHAVLRTRFVNHAGTPWQTVDRSEPVTARLLDLRGLAEADRALDAYAEETRLACAAPENARLCHWTRVIDDLPGDLILWTFHHALLDGWSVGIVLTELVQLYTLGTSPAPRPPFRDYLLWLAQRDPSAARAWWRGHLAGARQPTHLPLPIQHDEGWAPRAWVAEDSSELLHQLGETARAQRTTTNHLCSAIWCALLARLGQQNSITFGVVSNGRPAESPGADQMVGLFLTTLPVHVTLDADTTVARLADRLQDLAVKRENVGFLPSSEIQALSPLGPNLINHLVVFESYPVPETLSAGQSELRFETIDVEEWNHYDLSLVIVPGEMGRIRLEYNSARFADADVARLGERFCAWLAEAKDLIHQPLDRLAVPEAHILPRPEPRPISSAPATASDAITRAMTALWCAVLDRDQVDPDTSFFALGGHSLAAAKLNARIHDHFGVRLPLRAVFTQPTAAGLSALVRREQERGQSDTRIEPVAAAPCYPLPPAQQRILILARLDETGIAYNMPTAVEIKGHLDANALEQALADVVARHEILRTRFPERDGHPVQVIEANPPLPFQTLHCSPAEQENLLRENAEFTFDLAAGPLLRARLLCFSPNHHCFALNLHHLLGDAWSMDLLVRDILQRYQSHAGGEAQPLPTKHLQYKDVAAWLAARSDSDALAASRAFWLAYLADHPAPVSLPADRPRPLLQSHRGDRVMLNPPENLGTRLVAYATESGGTPFGLLLTALNLLVQATTGEGDLIIGTPVANRDHADLADQIGVLINTLALRPRLENQLPFAEAAAAVQRDLAQALAHQAYPFDRLVTELQGTTAARDHAGHGALFDIMLSLVQHDTKHQKNPGSLEVTPVESTFRTTKGDLSFDFLLEGNRLLGSIEYNSDLYDPATVARYGRHLLTLLDRLLAEPARPCALVDFLDADDHALLRAWSVGPAPAPCDASVLPALERTMRARADQIALHRNGRSLRYGEFSQRADSIAAALVQQGRVRPGDVVAVALPRDFDLPASLIALWRLGALYLPLDPSMPEERLRRILAEAKTRALITDEAGAERLRDHRYRTLVPPRQLVAEAPPSVRLTADTPAYLIFTSGSTGKPKGVLVTHGALAHTIGHARILFGFGENDRMPWVAPQAFDIALFELLVPLTAGACVDLLDREQVLDLERLGSAFKAATAFHAVPHLMERLLATLPEAGEGPRVLFTGGDRVPPALLQRLAARFPNTRIVELYGPTEAAVICSALEVNPYLAASEQQAEAAWRGACIGRPLPGISLWLRDDHGGLVPPGAVGEITIAGPTLARGYWRNAGADAAFVQRDRQRYYRTGDRARFLPDGNLAFLGRGDEQVQVRGFRVEPGEIAAVICQHPRVRAAVVMQQEGRLAAWLERHAEATPIAELRAFARARLPEYMVPEVWFLLETFPLNNNGKVDRAALRAMQTASEAVPEPIRQAPRTAAEHLLAEIWREVLGHDRFGINDHFADVGGHSLEVTRLAALIQQRFGRKVGIRALFSEPTIATLAAAEFADWHDETGHETIPTVPDAEDYPVSSEQARLWLLNQLPHAAAAHTIPTAVTLDGPLDIDVFAAALDDVVARHEIMRTRFIHTDRGLRQQVLPSDQAPRLAVMRPGPISDQERQILLAEQSQQVFNLAEAPPWRATLFVLGRERHLLFLQLHHILADAWSLGLLVQLWQAGYQSHLTGDRAQQAALPYQYHDYAVWQQQRLTGGSLAAAEHYWLEQFSEPPPALPLPTDKPRPRTRRFAGARITRQWSSATRDHLAAFAKTHNCSLFTVLIAAVNTLFHRTLGANDITLGVPFAQRDLPGSEEQLGLYYNNLALRTRFEGVSSFGALVRIVAANLQHAQEHGAYPYDHLLQKLRLPRDPGRNPLFDCMVKFERERQSDFTAMEGYQLRGVPLEPTTAHFDLTFSFHELDDGVTLILEYNPDLYLAERIEHLADSLERFVKNEVIEETPLQAGVPPQPLPQVNMPSKPTEPQATDPPPNPLERRLAAIWAEIIGCSDDEFEPNDDFFVCGGSSIQLAALARRYHQTFGVATPLATWFQITTPRGQTKHLIDAGVNPAAFLAKEHNP</sequence>
<keyword evidence="2" id="KW-0596">Phosphopantetheine</keyword>
<dbReference type="InterPro" id="IPR042099">
    <property type="entry name" value="ANL_N_sf"/>
</dbReference>
<dbReference type="Gene3D" id="3.30.559.10">
    <property type="entry name" value="Chloramphenicol acetyltransferase-like domain"/>
    <property type="match status" value="6"/>
</dbReference>
<dbReference type="InterPro" id="IPR000873">
    <property type="entry name" value="AMP-dep_synth/lig_dom"/>
</dbReference>
<dbReference type="NCBIfam" id="TIGR01733">
    <property type="entry name" value="AA-adenyl-dom"/>
    <property type="match status" value="3"/>
</dbReference>
<feature type="domain" description="Carrier" evidence="5">
    <location>
        <begin position="727"/>
        <end position="801"/>
    </location>
</feature>
<feature type="domain" description="Carrier" evidence="5">
    <location>
        <begin position="4743"/>
        <end position="4820"/>
    </location>
</feature>
<evidence type="ECO:0000259" key="5">
    <source>
        <dbReference type="PROSITE" id="PS50075"/>
    </source>
</evidence>
<feature type="domain" description="Carrier" evidence="5">
    <location>
        <begin position="2182"/>
        <end position="2256"/>
    </location>
</feature>
<evidence type="ECO:0000256" key="1">
    <source>
        <dbReference type="ARBA" id="ARBA00001957"/>
    </source>
</evidence>
<dbReference type="InterPro" id="IPR006162">
    <property type="entry name" value="Ppantetheine_attach_site"/>
</dbReference>
<keyword evidence="7" id="KW-1185">Reference proteome</keyword>
<dbReference type="GO" id="GO:0003824">
    <property type="term" value="F:catalytic activity"/>
    <property type="evidence" value="ECO:0007669"/>
    <property type="project" value="InterPro"/>
</dbReference>
<dbReference type="InterPro" id="IPR010071">
    <property type="entry name" value="AA_adenyl_dom"/>
</dbReference>
<dbReference type="EMBL" id="JAFREP010000002">
    <property type="protein sequence ID" value="MBO1317497.1"/>
    <property type="molecule type" value="Genomic_DNA"/>
</dbReference>
<comment type="caution">
    <text evidence="6">The sequence shown here is derived from an EMBL/GenBank/DDBJ whole genome shotgun (WGS) entry which is preliminary data.</text>
</comment>
<dbReference type="InterPro" id="IPR001242">
    <property type="entry name" value="Condensation_dom"/>
</dbReference>
<feature type="compositionally biased region" description="Polar residues" evidence="4">
    <location>
        <begin position="4730"/>
        <end position="4739"/>
    </location>
</feature>
<dbReference type="RefSeq" id="WP_207856733.1">
    <property type="nucleotide sequence ID" value="NZ_JAFREP010000002.1"/>
</dbReference>
<dbReference type="Pfam" id="PF00668">
    <property type="entry name" value="Condensation"/>
    <property type="match status" value="6"/>
</dbReference>
<dbReference type="InterPro" id="IPR036736">
    <property type="entry name" value="ACP-like_sf"/>
</dbReference>
<feature type="domain" description="Carrier" evidence="5">
    <location>
        <begin position="4198"/>
        <end position="4273"/>
    </location>
</feature>
<dbReference type="InterPro" id="IPR020845">
    <property type="entry name" value="AMP-binding_CS"/>
</dbReference>
<dbReference type="InterPro" id="IPR023213">
    <property type="entry name" value="CAT-like_dom_sf"/>
</dbReference>
<dbReference type="GO" id="GO:0005737">
    <property type="term" value="C:cytoplasm"/>
    <property type="evidence" value="ECO:0007669"/>
    <property type="project" value="TreeGrafter"/>
</dbReference>
<dbReference type="InterPro" id="IPR020806">
    <property type="entry name" value="PKS_PP-bd"/>
</dbReference>
<evidence type="ECO:0000313" key="6">
    <source>
        <dbReference type="EMBL" id="MBO1317497.1"/>
    </source>
</evidence>
<reference evidence="6" key="1">
    <citation type="submission" date="2021-03" db="EMBL/GenBank/DDBJ databases">
        <authorList>
            <person name="Wang G."/>
        </authorList>
    </citation>
    <scope>NUCLEOTIDE SEQUENCE</scope>
    <source>
        <strain evidence="6">KCTC 12899</strain>
    </source>
</reference>
<dbReference type="Gene3D" id="3.30.300.30">
    <property type="match status" value="3"/>
</dbReference>
<dbReference type="Gene3D" id="1.10.1200.10">
    <property type="entry name" value="ACP-like"/>
    <property type="match status" value="4"/>
</dbReference>
<dbReference type="CDD" id="cd05930">
    <property type="entry name" value="A_NRPS"/>
    <property type="match status" value="3"/>
</dbReference>
<evidence type="ECO:0000256" key="2">
    <source>
        <dbReference type="ARBA" id="ARBA00022450"/>
    </source>
</evidence>
<dbReference type="Pfam" id="PF13193">
    <property type="entry name" value="AMP-binding_C"/>
    <property type="match status" value="2"/>
</dbReference>
<dbReference type="NCBIfam" id="NF003417">
    <property type="entry name" value="PRK04813.1"/>
    <property type="match status" value="3"/>
</dbReference>
<dbReference type="SUPFAM" id="SSF47336">
    <property type="entry name" value="ACP-like"/>
    <property type="match status" value="5"/>
</dbReference>
<dbReference type="PANTHER" id="PTHR45527">
    <property type="entry name" value="NONRIBOSOMAL PEPTIDE SYNTHETASE"/>
    <property type="match status" value="1"/>
</dbReference>
<dbReference type="SUPFAM" id="SSF52777">
    <property type="entry name" value="CoA-dependent acyltransferases"/>
    <property type="match status" value="13"/>
</dbReference>
<accession>A0A8J7PZC3</accession>
<protein>
    <submittedName>
        <fullName evidence="6">Amino acid adenylation domain-containing protein</fullName>
    </submittedName>
</protein>
<proteinExistence type="predicted"/>
<dbReference type="CDD" id="cd19531">
    <property type="entry name" value="LCL_NRPS-like"/>
    <property type="match status" value="2"/>
</dbReference>
<comment type="cofactor">
    <cofactor evidence="1">
        <name>pantetheine 4'-phosphate</name>
        <dbReference type="ChEBI" id="CHEBI:47942"/>
    </cofactor>
</comment>
<dbReference type="SMART" id="SM00823">
    <property type="entry name" value="PKS_PP"/>
    <property type="match status" value="5"/>
</dbReference>
<dbReference type="InterPro" id="IPR029058">
    <property type="entry name" value="AB_hydrolase_fold"/>
</dbReference>
<dbReference type="GO" id="GO:0031177">
    <property type="term" value="F:phosphopantetheine binding"/>
    <property type="evidence" value="ECO:0007669"/>
    <property type="project" value="InterPro"/>
</dbReference>
<evidence type="ECO:0000313" key="7">
    <source>
        <dbReference type="Proteomes" id="UP000664417"/>
    </source>
</evidence>
<evidence type="ECO:0000256" key="4">
    <source>
        <dbReference type="SAM" id="MobiDB-lite"/>
    </source>
</evidence>
<dbReference type="GO" id="GO:0044550">
    <property type="term" value="P:secondary metabolite biosynthetic process"/>
    <property type="evidence" value="ECO:0007669"/>
    <property type="project" value="TreeGrafter"/>
</dbReference>
<evidence type="ECO:0000256" key="3">
    <source>
        <dbReference type="ARBA" id="ARBA00022553"/>
    </source>
</evidence>
<gene>
    <name evidence="6" type="ORF">J3U88_03425</name>
</gene>
<dbReference type="SUPFAM" id="SSF56801">
    <property type="entry name" value="Acetyl-CoA synthetase-like"/>
    <property type="match status" value="3"/>
</dbReference>